<dbReference type="EMBL" id="UINC01000114">
    <property type="protein sequence ID" value="SUZ49422.1"/>
    <property type="molecule type" value="Genomic_DNA"/>
</dbReference>
<name>A0A381N498_9ZZZZ</name>
<accession>A0A381N498</accession>
<proteinExistence type="predicted"/>
<protein>
    <submittedName>
        <fullName evidence="1">Uncharacterized protein</fullName>
    </submittedName>
</protein>
<sequence length="166" mass="17475">MRRSSLVCLLAVGFTACASAGPEILRPGVATSDQSYAVAFAENPQPERYAAFRDAIALELRSRGLTVSPNPSRVSIVILLETAERVSNCVATCGLLDKASLTLTERGDLTNPIARATIDNGRRTSGAVTPGSLAVSVRGDGTPRVREMDDATMAIAVADEIMRLIG</sequence>
<reference evidence="1" key="1">
    <citation type="submission" date="2018-05" db="EMBL/GenBank/DDBJ databases">
        <authorList>
            <person name="Lanie J.A."/>
            <person name="Ng W.-L."/>
            <person name="Kazmierczak K.M."/>
            <person name="Andrzejewski T.M."/>
            <person name="Davidsen T.M."/>
            <person name="Wayne K.J."/>
            <person name="Tettelin H."/>
            <person name="Glass J.I."/>
            <person name="Rusch D."/>
            <person name="Podicherti R."/>
            <person name="Tsui H.-C.T."/>
            <person name="Winkler M.E."/>
        </authorList>
    </citation>
    <scope>NUCLEOTIDE SEQUENCE</scope>
</reference>
<dbReference type="PROSITE" id="PS51257">
    <property type="entry name" value="PROKAR_LIPOPROTEIN"/>
    <property type="match status" value="1"/>
</dbReference>
<gene>
    <name evidence="1" type="ORF">METZ01_LOCUS2276</name>
</gene>
<dbReference type="AlphaFoldDB" id="A0A381N498"/>
<evidence type="ECO:0000313" key="1">
    <source>
        <dbReference type="EMBL" id="SUZ49422.1"/>
    </source>
</evidence>
<organism evidence="1">
    <name type="scientific">marine metagenome</name>
    <dbReference type="NCBI Taxonomy" id="408172"/>
    <lineage>
        <taxon>unclassified sequences</taxon>
        <taxon>metagenomes</taxon>
        <taxon>ecological metagenomes</taxon>
    </lineage>
</organism>